<evidence type="ECO:0000313" key="4">
    <source>
        <dbReference type="Proteomes" id="UP000838878"/>
    </source>
</evidence>
<feature type="non-terminal residue" evidence="3">
    <location>
        <position position="146"/>
    </location>
</feature>
<feature type="region of interest" description="Disordered" evidence="1">
    <location>
        <begin position="74"/>
        <end position="146"/>
    </location>
</feature>
<dbReference type="AlphaFoldDB" id="A0A8J9Y8K5"/>
<feature type="compositionally biased region" description="Basic and acidic residues" evidence="1">
    <location>
        <begin position="74"/>
        <end position="96"/>
    </location>
</feature>
<evidence type="ECO:0000256" key="2">
    <source>
        <dbReference type="SAM" id="Phobius"/>
    </source>
</evidence>
<dbReference type="Proteomes" id="UP000838878">
    <property type="component" value="Chromosome 2"/>
</dbReference>
<keyword evidence="4" id="KW-1185">Reference proteome</keyword>
<protein>
    <submittedName>
        <fullName evidence="3">Uncharacterized protein</fullName>
    </submittedName>
</protein>
<keyword evidence="2" id="KW-1133">Transmembrane helix</keyword>
<dbReference type="OrthoDB" id="6931566at2759"/>
<keyword evidence="2" id="KW-0472">Membrane</keyword>
<keyword evidence="2" id="KW-0812">Transmembrane</keyword>
<accession>A0A8J9Y8K5</accession>
<dbReference type="EMBL" id="OV170222">
    <property type="protein sequence ID" value="CAH0721409.1"/>
    <property type="molecule type" value="Genomic_DNA"/>
</dbReference>
<feature type="transmembrane region" description="Helical" evidence="2">
    <location>
        <begin position="50"/>
        <end position="69"/>
    </location>
</feature>
<feature type="compositionally biased region" description="Basic and acidic residues" evidence="1">
    <location>
        <begin position="110"/>
        <end position="127"/>
    </location>
</feature>
<feature type="compositionally biased region" description="Acidic residues" evidence="1">
    <location>
        <begin position="97"/>
        <end position="109"/>
    </location>
</feature>
<sequence length="146" mass="17117">MCLYSFNEYLNNPIYRIDSTWIRTRVWWAWAQQSWWGWVQRATRRRPGAWALYLLYGAVLVALYLAYLLRRATEQDPEADPKKTDAVVEDDPHQSEEDGEGDEKNEEEEKPSKTDLEGPEKEKEKAPQVDTEGAGDAQRKRKARKE</sequence>
<name>A0A8J9Y8K5_9NEOP</name>
<gene>
    <name evidence="3" type="ORF">BINO364_LOCUS7510</name>
</gene>
<organism evidence="3 4">
    <name type="scientific">Brenthis ino</name>
    <name type="common">lesser marbled fritillary</name>
    <dbReference type="NCBI Taxonomy" id="405034"/>
    <lineage>
        <taxon>Eukaryota</taxon>
        <taxon>Metazoa</taxon>
        <taxon>Ecdysozoa</taxon>
        <taxon>Arthropoda</taxon>
        <taxon>Hexapoda</taxon>
        <taxon>Insecta</taxon>
        <taxon>Pterygota</taxon>
        <taxon>Neoptera</taxon>
        <taxon>Endopterygota</taxon>
        <taxon>Lepidoptera</taxon>
        <taxon>Glossata</taxon>
        <taxon>Ditrysia</taxon>
        <taxon>Papilionoidea</taxon>
        <taxon>Nymphalidae</taxon>
        <taxon>Heliconiinae</taxon>
        <taxon>Argynnini</taxon>
        <taxon>Brenthis</taxon>
    </lineage>
</organism>
<proteinExistence type="predicted"/>
<evidence type="ECO:0000256" key="1">
    <source>
        <dbReference type="SAM" id="MobiDB-lite"/>
    </source>
</evidence>
<evidence type="ECO:0000313" key="3">
    <source>
        <dbReference type="EMBL" id="CAH0721409.1"/>
    </source>
</evidence>
<reference evidence="3" key="1">
    <citation type="submission" date="2021-12" db="EMBL/GenBank/DDBJ databases">
        <authorList>
            <person name="Martin H S."/>
        </authorList>
    </citation>
    <scope>NUCLEOTIDE SEQUENCE</scope>
</reference>